<dbReference type="AlphaFoldDB" id="A0A0F9M5L3"/>
<proteinExistence type="predicted"/>
<gene>
    <name evidence="2" type="ORF">LCGC14_1196180</name>
</gene>
<dbReference type="EMBL" id="LAZR01006112">
    <property type="protein sequence ID" value="KKM94646.1"/>
    <property type="molecule type" value="Genomic_DNA"/>
</dbReference>
<comment type="caution">
    <text evidence="2">The sequence shown here is derived from an EMBL/GenBank/DDBJ whole genome shotgun (WGS) entry which is preliminary data.</text>
</comment>
<name>A0A0F9M5L3_9ZZZZ</name>
<evidence type="ECO:0000313" key="2">
    <source>
        <dbReference type="EMBL" id="KKM94646.1"/>
    </source>
</evidence>
<organism evidence="2">
    <name type="scientific">marine sediment metagenome</name>
    <dbReference type="NCBI Taxonomy" id="412755"/>
    <lineage>
        <taxon>unclassified sequences</taxon>
        <taxon>metagenomes</taxon>
        <taxon>ecological metagenomes</taxon>
    </lineage>
</organism>
<evidence type="ECO:0000256" key="1">
    <source>
        <dbReference type="SAM" id="MobiDB-lite"/>
    </source>
</evidence>
<feature type="compositionally biased region" description="Acidic residues" evidence="1">
    <location>
        <begin position="53"/>
        <end position="62"/>
    </location>
</feature>
<protein>
    <submittedName>
        <fullName evidence="2">Uncharacterized protein</fullName>
    </submittedName>
</protein>
<sequence length="76" mass="8990">MKVTKTSIYTNRKNTLDINITEEQYQQWKDGEDISEHLTYEEHEFLKTGATPEELDDMDDSGGFERSDPGPFDWEW</sequence>
<feature type="region of interest" description="Disordered" evidence="1">
    <location>
        <begin position="47"/>
        <end position="76"/>
    </location>
</feature>
<reference evidence="2" key="1">
    <citation type="journal article" date="2015" name="Nature">
        <title>Complex archaea that bridge the gap between prokaryotes and eukaryotes.</title>
        <authorList>
            <person name="Spang A."/>
            <person name="Saw J.H."/>
            <person name="Jorgensen S.L."/>
            <person name="Zaremba-Niedzwiedzka K."/>
            <person name="Martijn J."/>
            <person name="Lind A.E."/>
            <person name="van Eijk R."/>
            <person name="Schleper C."/>
            <person name="Guy L."/>
            <person name="Ettema T.J."/>
        </authorList>
    </citation>
    <scope>NUCLEOTIDE SEQUENCE</scope>
</reference>
<accession>A0A0F9M5L3</accession>